<dbReference type="Pfam" id="PF02979">
    <property type="entry name" value="NHase_alpha"/>
    <property type="match status" value="1"/>
</dbReference>
<protein>
    <recommendedName>
        <fullName evidence="2">nitrile hydratase</fullName>
        <ecNumber evidence="2">4.2.1.84</ecNumber>
    </recommendedName>
</protein>
<feature type="binding site" evidence="6">
    <location>
        <position position="108"/>
    </location>
    <ligand>
        <name>Fe(3+)</name>
        <dbReference type="ChEBI" id="CHEBI:29034"/>
    </ligand>
</feature>
<evidence type="ECO:0000256" key="1">
    <source>
        <dbReference type="ARBA" id="ARBA00009363"/>
    </source>
</evidence>
<name>A0AAQ1GD82_9BURK</name>
<evidence type="ECO:0000313" key="8">
    <source>
        <dbReference type="EMBL" id="SEJ33117.1"/>
    </source>
</evidence>
<evidence type="ECO:0000313" key="9">
    <source>
        <dbReference type="Proteomes" id="UP000183529"/>
    </source>
</evidence>
<reference evidence="8 9" key="1">
    <citation type="submission" date="2016-10" db="EMBL/GenBank/DDBJ databases">
        <authorList>
            <person name="Varghese N."/>
            <person name="Submissions S."/>
        </authorList>
    </citation>
    <scope>NUCLEOTIDE SEQUENCE [LARGE SCALE GENOMIC DNA]</scope>
    <source>
        <strain evidence="8 9">LMG 22274</strain>
    </source>
</reference>
<comment type="catalytic activity">
    <reaction evidence="5">
        <text>an aliphatic primary amide = an aliphatic nitrile + H2O</text>
        <dbReference type="Rhea" id="RHEA:12673"/>
        <dbReference type="ChEBI" id="CHEBI:15377"/>
        <dbReference type="ChEBI" id="CHEBI:65285"/>
        <dbReference type="ChEBI" id="CHEBI:80291"/>
        <dbReference type="EC" id="4.2.1.84"/>
    </reaction>
</comment>
<dbReference type="PIRSF" id="PIRSF001426">
    <property type="entry name" value="NHase_alpha"/>
    <property type="match status" value="1"/>
</dbReference>
<keyword evidence="6" id="KW-0408">Iron</keyword>
<dbReference type="GO" id="GO:0018822">
    <property type="term" value="F:nitrile hydratase activity"/>
    <property type="evidence" value="ECO:0007669"/>
    <property type="project" value="UniProtKB-EC"/>
</dbReference>
<dbReference type="NCBIfam" id="TIGR01323">
    <property type="entry name" value="nitrile_alph"/>
    <property type="match status" value="1"/>
</dbReference>
<dbReference type="InterPro" id="IPR023900">
    <property type="entry name" value="CN_Hdrtase_asu/SCN_Hdrlase_gsu"/>
</dbReference>
<keyword evidence="4" id="KW-0456">Lyase</keyword>
<evidence type="ECO:0000256" key="3">
    <source>
        <dbReference type="ARBA" id="ARBA00022723"/>
    </source>
</evidence>
<dbReference type="AlphaFoldDB" id="A0AAQ1GD82"/>
<dbReference type="EMBL" id="FNZM01000004">
    <property type="protein sequence ID" value="SEJ33117.1"/>
    <property type="molecule type" value="Genomic_DNA"/>
</dbReference>
<comment type="similarity">
    <text evidence="1">Belongs to the nitrile hydratase subunit alpha family.</text>
</comment>
<gene>
    <name evidence="8" type="ORF">SAMN05216550_10437</name>
</gene>
<feature type="binding site" evidence="6">
    <location>
        <position position="113"/>
    </location>
    <ligand>
        <name>Fe(3+)</name>
        <dbReference type="ChEBI" id="CHEBI:29034"/>
    </ligand>
</feature>
<feature type="binding site" evidence="6">
    <location>
        <position position="111"/>
    </location>
    <ligand>
        <name>Fe(3+)</name>
        <dbReference type="ChEBI" id="CHEBI:29034"/>
    </ligand>
</feature>
<dbReference type="RefSeq" id="WP_074982280.1">
    <property type="nucleotide sequence ID" value="NZ_CADFGN010000007.1"/>
</dbReference>
<feature type="domain" description="Nitrile hydratase alpha/Thiocyanate hydrolase gamma" evidence="7">
    <location>
        <begin position="17"/>
        <end position="198"/>
    </location>
</feature>
<dbReference type="SUPFAM" id="SSF56209">
    <property type="entry name" value="Nitrile hydratase alpha chain"/>
    <property type="match status" value="1"/>
</dbReference>
<keyword evidence="3 6" id="KW-0479">Metal-binding</keyword>
<proteinExistence type="inferred from homology"/>
<dbReference type="GO" id="GO:0046914">
    <property type="term" value="F:transition metal ion binding"/>
    <property type="evidence" value="ECO:0007669"/>
    <property type="project" value="InterPro"/>
</dbReference>
<dbReference type="InterPro" id="IPR036648">
    <property type="entry name" value="CN_Hdrase_a/SCN_Hdrase_g_sf"/>
</dbReference>
<accession>A0AAQ1GD82</accession>
<dbReference type="Gene3D" id="3.90.330.10">
    <property type="entry name" value="Nitrile hydratase alpha /Thiocyanate hydrolase gamma"/>
    <property type="match status" value="1"/>
</dbReference>
<dbReference type="InterPro" id="IPR018141">
    <property type="entry name" value="Nitrile_hydratase_asu"/>
</dbReference>
<dbReference type="Proteomes" id="UP000183529">
    <property type="component" value="Unassembled WGS sequence"/>
</dbReference>
<evidence type="ECO:0000256" key="4">
    <source>
        <dbReference type="ARBA" id="ARBA00023239"/>
    </source>
</evidence>
<organism evidence="8 9">
    <name type="scientific">Paraburkholderia tropica</name>
    <dbReference type="NCBI Taxonomy" id="92647"/>
    <lineage>
        <taxon>Bacteria</taxon>
        <taxon>Pseudomonadati</taxon>
        <taxon>Pseudomonadota</taxon>
        <taxon>Betaproteobacteria</taxon>
        <taxon>Burkholderiales</taxon>
        <taxon>Burkholderiaceae</taxon>
        <taxon>Paraburkholderia</taxon>
    </lineage>
</organism>
<evidence type="ECO:0000259" key="7">
    <source>
        <dbReference type="Pfam" id="PF02979"/>
    </source>
</evidence>
<evidence type="ECO:0000256" key="2">
    <source>
        <dbReference type="ARBA" id="ARBA00013079"/>
    </source>
</evidence>
<dbReference type="InterPro" id="IPR004232">
    <property type="entry name" value="CN_Hdrtase_a/SCN_Hdrlase_g"/>
</dbReference>
<comment type="caution">
    <text evidence="8">The sequence shown here is derived from an EMBL/GenBank/DDBJ whole genome shotgun (WGS) entry which is preliminary data.</text>
</comment>
<sequence length="204" mass="22538">MSEHHHGHHHPHELSEGEVRARALESLLREKGVLQGPVIDEIIDTYTNDIGPMNGARAVAKAWVDPEFRKRLLANATSAVAELGISGMEGENLVAVENTDDVHHVIVCTLCSCYPWPVLGLPPRWYKDAPYRARVVREPRAVLAEFGTTVPESKPVKVLDSNVEVRYFIIPQRPKGSENLTEDALAKLVTRDSMVGVTVLPAIV</sequence>
<evidence type="ECO:0000256" key="5">
    <source>
        <dbReference type="ARBA" id="ARBA00044877"/>
    </source>
</evidence>
<feature type="binding site" evidence="6">
    <location>
        <position position="112"/>
    </location>
    <ligand>
        <name>Fe(3+)</name>
        <dbReference type="ChEBI" id="CHEBI:29034"/>
    </ligand>
</feature>
<dbReference type="EC" id="4.2.1.84" evidence="2"/>
<evidence type="ECO:0000256" key="6">
    <source>
        <dbReference type="PIRSR" id="PIRSR001426-1"/>
    </source>
</evidence>